<feature type="compositionally biased region" description="Basic residues" evidence="1">
    <location>
        <begin position="244"/>
        <end position="259"/>
    </location>
</feature>
<evidence type="ECO:0000313" key="4">
    <source>
        <dbReference type="Proteomes" id="UP000193380"/>
    </source>
</evidence>
<accession>A0A060XIZ5</accession>
<dbReference type="PaxDb" id="8022-A0A060XIZ5"/>
<feature type="domain" description="Dickkopf-related protein 1/2/4 C-terminal subdomain 1" evidence="2">
    <location>
        <begin position="164"/>
        <end position="191"/>
    </location>
</feature>
<feature type="region of interest" description="Disordered" evidence="1">
    <location>
        <begin position="232"/>
        <end position="259"/>
    </location>
</feature>
<organism evidence="3 4">
    <name type="scientific">Oncorhynchus mykiss</name>
    <name type="common">Rainbow trout</name>
    <name type="synonym">Salmo gairdneri</name>
    <dbReference type="NCBI Taxonomy" id="8022"/>
    <lineage>
        <taxon>Eukaryota</taxon>
        <taxon>Metazoa</taxon>
        <taxon>Chordata</taxon>
        <taxon>Craniata</taxon>
        <taxon>Vertebrata</taxon>
        <taxon>Euteleostomi</taxon>
        <taxon>Actinopterygii</taxon>
        <taxon>Neopterygii</taxon>
        <taxon>Teleostei</taxon>
        <taxon>Protacanthopterygii</taxon>
        <taxon>Salmoniformes</taxon>
        <taxon>Salmonidae</taxon>
        <taxon>Salmoninae</taxon>
        <taxon>Oncorhynchus</taxon>
    </lineage>
</organism>
<gene>
    <name evidence="3" type="ORF">GSONMT00057289001</name>
</gene>
<dbReference type="InterPro" id="IPR048500">
    <property type="entry name" value="DIKK1/2/4_C-subdom1"/>
</dbReference>
<dbReference type="AlphaFoldDB" id="A0A060XIZ5"/>
<sequence length="259" mass="29431">MLIIKTYLTTSTFVYQFSHKNMSPQPCLYIIVTPLHLRFCYLQRLDIMCHFVWSTMWTPTIALLFMCSHCFVRSLDSNLIGSSKEAMDPLEQVDPHSGTVYVQNNVNTRRRADTSSRRHRTALPDQERSLSARNTCNGSQKKNQSKEIVAHDDDDNIRKVAEKATCVRSGDCEAGLCCVRYLTGKRCQPIPKEGDTCLLRGGRSKHRRNLDRCNCAPGLICHAQAESPKNQGVCQPKLRENGRSARHSGKRRMAERRCG</sequence>
<reference evidence="3" key="1">
    <citation type="journal article" date="2014" name="Nat. Commun.">
        <title>The rainbow trout genome provides novel insights into evolution after whole-genome duplication in vertebrates.</title>
        <authorList>
            <person name="Berthelot C."/>
            <person name="Brunet F."/>
            <person name="Chalopin D."/>
            <person name="Juanchich A."/>
            <person name="Bernard M."/>
            <person name="Noel B."/>
            <person name="Bento P."/>
            <person name="Da Silva C."/>
            <person name="Labadie K."/>
            <person name="Alberti A."/>
            <person name="Aury J.M."/>
            <person name="Louis A."/>
            <person name="Dehais P."/>
            <person name="Bardou P."/>
            <person name="Montfort J."/>
            <person name="Klopp C."/>
            <person name="Cabau C."/>
            <person name="Gaspin C."/>
            <person name="Thorgaard G.H."/>
            <person name="Boussaha M."/>
            <person name="Quillet E."/>
            <person name="Guyomard R."/>
            <person name="Galiana D."/>
            <person name="Bobe J."/>
            <person name="Volff J.N."/>
            <person name="Genet C."/>
            <person name="Wincker P."/>
            <person name="Jaillon O."/>
            <person name="Roest Crollius H."/>
            <person name="Guiguen Y."/>
        </authorList>
    </citation>
    <scope>NUCLEOTIDE SEQUENCE [LARGE SCALE GENOMIC DNA]</scope>
</reference>
<evidence type="ECO:0000259" key="2">
    <source>
        <dbReference type="Pfam" id="PF21481"/>
    </source>
</evidence>
<evidence type="ECO:0000313" key="3">
    <source>
        <dbReference type="EMBL" id="CDQ77244.1"/>
    </source>
</evidence>
<protein>
    <recommendedName>
        <fullName evidence="2">Dickkopf-related protein 1/2/4 C-terminal subdomain 1 domain-containing protein</fullName>
    </recommendedName>
</protein>
<proteinExistence type="predicted"/>
<dbReference type="Proteomes" id="UP000193380">
    <property type="component" value="Unassembled WGS sequence"/>
</dbReference>
<dbReference type="STRING" id="8022.A0A060XIZ5"/>
<dbReference type="CDD" id="cd23012">
    <property type="entry name" value="Dkk_Cys2"/>
    <property type="match status" value="1"/>
</dbReference>
<dbReference type="Gene3D" id="2.10.80.10">
    <property type="entry name" value="Lipase, subunit A"/>
    <property type="match status" value="1"/>
</dbReference>
<dbReference type="Pfam" id="PF21481">
    <property type="entry name" value="DIKK1-2-4_C-subdom1"/>
    <property type="match status" value="1"/>
</dbReference>
<evidence type="ECO:0000256" key="1">
    <source>
        <dbReference type="SAM" id="MobiDB-lite"/>
    </source>
</evidence>
<reference evidence="3" key="2">
    <citation type="submission" date="2014-03" db="EMBL/GenBank/DDBJ databases">
        <authorList>
            <person name="Genoscope - CEA"/>
        </authorList>
    </citation>
    <scope>NUCLEOTIDE SEQUENCE</scope>
</reference>
<dbReference type="EMBL" id="FR905215">
    <property type="protein sequence ID" value="CDQ77244.1"/>
    <property type="molecule type" value="Genomic_DNA"/>
</dbReference>
<feature type="region of interest" description="Disordered" evidence="1">
    <location>
        <begin position="101"/>
        <end position="125"/>
    </location>
</feature>
<name>A0A060XIZ5_ONCMY</name>